<name>A0ABV6R900_9MICO</name>
<dbReference type="Proteomes" id="UP001589793">
    <property type="component" value="Unassembled WGS sequence"/>
</dbReference>
<accession>A0ABV6R900</accession>
<dbReference type="InterPro" id="IPR010148">
    <property type="entry name" value="CRISPR-assoc_prot_CT1975"/>
</dbReference>
<dbReference type="Pfam" id="PF09344">
    <property type="entry name" value="Cas_CT1975"/>
    <property type="match status" value="1"/>
</dbReference>
<evidence type="ECO:0000313" key="1">
    <source>
        <dbReference type="EMBL" id="MFC0673462.1"/>
    </source>
</evidence>
<comment type="caution">
    <text evidence="1">The sequence shown here is derived from an EMBL/GenBank/DDBJ whole genome shotgun (WGS) entry which is preliminary data.</text>
</comment>
<protein>
    <submittedName>
        <fullName evidence="1">Type I-E CRISPR-associated protein Cas7/Cse4/CasC</fullName>
    </submittedName>
</protein>
<sequence length="351" mass="37884">MFIDIHTLQYIPLSCINRDDAGMPKTVTISGVRRARWSTYSQKRLLRMRLRELLPKGSTSIRTRRLPALVAEELKQLGASETVAAAAIESLLTHFKQPAKSERSDGLSTAVMVTMPDGTPRSLARAAIETGGKLDKATIKEKLEEAVPLDVAMSGRFIAEVDTRTDGALSVAHAVGTGPDGYVSEFWTSVDDLAGEQGHGGSGGMGSQGLTSGVLYRYASIDLRELDSRMDAAGTSPTSREELLRLTISEFARLRPEAMKRSSAPFTEPSLVQLDVSEAPRCLVDAFSEPVLGQDVIADSITRLIEHADTMNRLYGGPALTRRVSTQDPESIPFATALEDTLAHVAGEGSR</sequence>
<dbReference type="EMBL" id="JBHLSV010000005">
    <property type="protein sequence ID" value="MFC0673462.1"/>
    <property type="molecule type" value="Genomic_DNA"/>
</dbReference>
<evidence type="ECO:0000313" key="2">
    <source>
        <dbReference type="Proteomes" id="UP001589793"/>
    </source>
</evidence>
<dbReference type="RefSeq" id="WP_376979047.1">
    <property type="nucleotide sequence ID" value="NZ_JBHLSV010000005.1"/>
</dbReference>
<keyword evidence="2" id="KW-1185">Reference proteome</keyword>
<proteinExistence type="predicted"/>
<reference evidence="1 2" key="1">
    <citation type="submission" date="2024-09" db="EMBL/GenBank/DDBJ databases">
        <authorList>
            <person name="Sun Q."/>
            <person name="Mori K."/>
        </authorList>
    </citation>
    <scope>NUCLEOTIDE SEQUENCE [LARGE SCALE GENOMIC DNA]</scope>
    <source>
        <strain evidence="1 2">CICC 10874</strain>
    </source>
</reference>
<organism evidence="1 2">
    <name type="scientific">Brachybacterium hainanense</name>
    <dbReference type="NCBI Taxonomy" id="1541174"/>
    <lineage>
        <taxon>Bacteria</taxon>
        <taxon>Bacillati</taxon>
        <taxon>Actinomycetota</taxon>
        <taxon>Actinomycetes</taxon>
        <taxon>Micrococcales</taxon>
        <taxon>Dermabacteraceae</taxon>
        <taxon>Brachybacterium</taxon>
    </lineage>
</organism>
<gene>
    <name evidence="1" type="ORF">ACFFF6_05785</name>
</gene>